<dbReference type="PROSITE" id="PS00041">
    <property type="entry name" value="HTH_ARAC_FAMILY_1"/>
    <property type="match status" value="1"/>
</dbReference>
<dbReference type="InterPro" id="IPR009057">
    <property type="entry name" value="Homeodomain-like_sf"/>
</dbReference>
<dbReference type="GO" id="GO:0003700">
    <property type="term" value="F:DNA-binding transcription factor activity"/>
    <property type="evidence" value="ECO:0007669"/>
    <property type="project" value="InterPro"/>
</dbReference>
<dbReference type="GO" id="GO:0043565">
    <property type="term" value="F:sequence-specific DNA binding"/>
    <property type="evidence" value="ECO:0007669"/>
    <property type="project" value="InterPro"/>
</dbReference>
<dbReference type="InterPro" id="IPR018060">
    <property type="entry name" value="HTH_AraC"/>
</dbReference>
<keyword evidence="1" id="KW-0805">Transcription regulation</keyword>
<dbReference type="KEGG" id="aup:AsAng_0013600"/>
<evidence type="ECO:0000259" key="4">
    <source>
        <dbReference type="PROSITE" id="PS01124"/>
    </source>
</evidence>
<evidence type="ECO:0000256" key="2">
    <source>
        <dbReference type="ARBA" id="ARBA00023125"/>
    </source>
</evidence>
<proteinExistence type="predicted"/>
<dbReference type="InterPro" id="IPR020449">
    <property type="entry name" value="Tscrpt_reg_AraC-type_HTH"/>
</dbReference>
<evidence type="ECO:0000313" key="6">
    <source>
        <dbReference type="Proteomes" id="UP001060919"/>
    </source>
</evidence>
<keyword evidence="6" id="KW-1185">Reference proteome</keyword>
<dbReference type="Pfam" id="PF12833">
    <property type="entry name" value="HTH_18"/>
    <property type="match status" value="1"/>
</dbReference>
<feature type="domain" description="HTH araC/xylS-type" evidence="4">
    <location>
        <begin position="187"/>
        <end position="285"/>
    </location>
</feature>
<evidence type="ECO:0000256" key="1">
    <source>
        <dbReference type="ARBA" id="ARBA00023015"/>
    </source>
</evidence>
<keyword evidence="2" id="KW-0238">DNA-binding</keyword>
<dbReference type="InterPro" id="IPR054015">
    <property type="entry name" value="ExsA-like_N"/>
</dbReference>
<dbReference type="InterPro" id="IPR018062">
    <property type="entry name" value="HTH_AraC-typ_CS"/>
</dbReference>
<dbReference type="Pfam" id="PF22200">
    <property type="entry name" value="ExsA_N"/>
    <property type="match status" value="1"/>
</dbReference>
<dbReference type="Gene3D" id="1.10.10.60">
    <property type="entry name" value="Homeodomain-like"/>
    <property type="match status" value="1"/>
</dbReference>
<accession>A0A915YCR4</accession>
<gene>
    <name evidence="5" type="ORF">AsAng_0013600</name>
</gene>
<evidence type="ECO:0000256" key="3">
    <source>
        <dbReference type="ARBA" id="ARBA00023163"/>
    </source>
</evidence>
<dbReference type="AlphaFoldDB" id="A0A915YCR4"/>
<dbReference type="Proteomes" id="UP001060919">
    <property type="component" value="Chromosome"/>
</dbReference>
<dbReference type="EMBL" id="AP026867">
    <property type="protein sequence ID" value="BDS10651.1"/>
    <property type="molecule type" value="Genomic_DNA"/>
</dbReference>
<reference evidence="5" key="1">
    <citation type="submission" date="2022-09" db="EMBL/GenBank/DDBJ databases">
        <title>Aureispira anguillicida sp. nov., isolated from Leptocephalus of Japanese eel Anguilla japonica.</title>
        <authorList>
            <person name="Yuasa K."/>
            <person name="Mekata T."/>
            <person name="Ikunari K."/>
        </authorList>
    </citation>
    <scope>NUCLEOTIDE SEQUENCE</scope>
    <source>
        <strain evidence="5">EL160426</strain>
    </source>
</reference>
<keyword evidence="3" id="KW-0804">Transcription</keyword>
<dbReference type="PRINTS" id="PR00032">
    <property type="entry name" value="HTHARAC"/>
</dbReference>
<protein>
    <submittedName>
        <fullName evidence="5">AraC family transcriptional regulator</fullName>
    </submittedName>
</protein>
<evidence type="ECO:0000313" key="5">
    <source>
        <dbReference type="EMBL" id="BDS10651.1"/>
    </source>
</evidence>
<dbReference type="PANTHER" id="PTHR46796:SF13">
    <property type="entry name" value="HTH-TYPE TRANSCRIPTIONAL ACTIVATOR RHAS"/>
    <property type="match status" value="1"/>
</dbReference>
<dbReference type="RefSeq" id="WP_264791937.1">
    <property type="nucleotide sequence ID" value="NZ_AP026867.1"/>
</dbReference>
<dbReference type="SMART" id="SM00342">
    <property type="entry name" value="HTH_ARAC"/>
    <property type="match status" value="1"/>
</dbReference>
<dbReference type="PROSITE" id="PS01124">
    <property type="entry name" value="HTH_ARAC_FAMILY_2"/>
    <property type="match status" value="1"/>
</dbReference>
<dbReference type="SUPFAM" id="SSF46689">
    <property type="entry name" value="Homeodomain-like"/>
    <property type="match status" value="2"/>
</dbReference>
<sequence length="292" mass="34065">MIIIPQRLFGATAVKIILQDGNKCILSKQLAQPILNREGYISNHVISILISGEQHIRTYDDELLIVKAGEVLFVPRGMYCISDLLPQGGNFQSLLFYFDDDLIHNFLSTIQLREMDRTKVPSHLKFGELPVLQTFANTVLEIYAKHQLNDKRFLDLKILELLHLLNNVSLKKQFSNFLFRLTLPQKRNIKGFMENNYDKPLKIVDYAYLTGRSISSFRRDFKALFGCTPQRWLKDKRMEKALCILNQKEITVTDLAFEIGYDNISYFIKEFKNRFGLSPKQYMLSKHRNFLS</sequence>
<dbReference type="PANTHER" id="PTHR46796">
    <property type="entry name" value="HTH-TYPE TRANSCRIPTIONAL ACTIVATOR RHAS-RELATED"/>
    <property type="match status" value="1"/>
</dbReference>
<organism evidence="5 6">
    <name type="scientific">Aureispira anguillae</name>
    <dbReference type="NCBI Taxonomy" id="2864201"/>
    <lineage>
        <taxon>Bacteria</taxon>
        <taxon>Pseudomonadati</taxon>
        <taxon>Bacteroidota</taxon>
        <taxon>Saprospiria</taxon>
        <taxon>Saprospirales</taxon>
        <taxon>Saprospiraceae</taxon>
        <taxon>Aureispira</taxon>
    </lineage>
</organism>
<name>A0A915YCR4_9BACT</name>
<dbReference type="InterPro" id="IPR050204">
    <property type="entry name" value="AraC_XylS_family_regulators"/>
</dbReference>